<evidence type="ECO:0000256" key="3">
    <source>
        <dbReference type="ARBA" id="ARBA00022475"/>
    </source>
</evidence>
<dbReference type="PANTHER" id="PTHR30489">
    <property type="entry name" value="LIPOPROTEIN-RELEASING SYSTEM TRANSMEMBRANE PROTEIN LOLE"/>
    <property type="match status" value="1"/>
</dbReference>
<dbReference type="STRING" id="1307839.L21SP5_02178"/>
<evidence type="ECO:0000259" key="9">
    <source>
        <dbReference type="Pfam" id="PF12704"/>
    </source>
</evidence>
<dbReference type="GO" id="GO:0098797">
    <property type="term" value="C:plasma membrane protein complex"/>
    <property type="evidence" value="ECO:0007669"/>
    <property type="project" value="TreeGrafter"/>
</dbReference>
<evidence type="ECO:0000313" key="11">
    <source>
        <dbReference type="Proteomes" id="UP000064893"/>
    </source>
</evidence>
<protein>
    <submittedName>
        <fullName evidence="10">Lipoprotein-releasing system transmembrane protein LolE</fullName>
    </submittedName>
</protein>
<evidence type="ECO:0000256" key="1">
    <source>
        <dbReference type="ARBA" id="ARBA00004651"/>
    </source>
</evidence>
<dbReference type="Proteomes" id="UP000064893">
    <property type="component" value="Chromosome"/>
</dbReference>
<dbReference type="PATRIC" id="fig|1307839.3.peg.2296"/>
<feature type="transmembrane region" description="Helical" evidence="7">
    <location>
        <begin position="272"/>
        <end position="299"/>
    </location>
</feature>
<organism evidence="10 11">
    <name type="scientific">Salinivirga cyanobacteriivorans</name>
    <dbReference type="NCBI Taxonomy" id="1307839"/>
    <lineage>
        <taxon>Bacteria</taxon>
        <taxon>Pseudomonadati</taxon>
        <taxon>Bacteroidota</taxon>
        <taxon>Bacteroidia</taxon>
        <taxon>Bacteroidales</taxon>
        <taxon>Salinivirgaceae</taxon>
        <taxon>Salinivirga</taxon>
    </lineage>
</organism>
<name>A0A0S2I0C5_9BACT</name>
<dbReference type="RefSeq" id="WP_057953238.1">
    <property type="nucleotide sequence ID" value="NZ_CP013118.1"/>
</dbReference>
<dbReference type="InterPro" id="IPR051447">
    <property type="entry name" value="Lipoprotein-release_system"/>
</dbReference>
<reference evidence="10 11" key="1">
    <citation type="submission" date="2015-11" db="EMBL/GenBank/DDBJ databases">
        <title>Description and complete genome sequence of a novel strain predominating in hypersaline microbial mats and representing a new family of the Bacteriodetes phylum.</title>
        <authorList>
            <person name="Spring S."/>
            <person name="Bunk B."/>
            <person name="Sproer C."/>
            <person name="Klenk H.-P."/>
        </authorList>
    </citation>
    <scope>NUCLEOTIDE SEQUENCE [LARGE SCALE GENOMIC DNA]</scope>
    <source>
        <strain evidence="10 11">L21-Spi-D4</strain>
    </source>
</reference>
<dbReference type="GO" id="GO:0044874">
    <property type="term" value="P:lipoprotein localization to outer membrane"/>
    <property type="evidence" value="ECO:0007669"/>
    <property type="project" value="TreeGrafter"/>
</dbReference>
<feature type="transmembrane region" description="Helical" evidence="7">
    <location>
        <begin position="320"/>
        <end position="346"/>
    </location>
</feature>
<dbReference type="Pfam" id="PF12704">
    <property type="entry name" value="MacB_PCD"/>
    <property type="match status" value="1"/>
</dbReference>
<dbReference type="AlphaFoldDB" id="A0A0S2I0C5"/>
<dbReference type="InterPro" id="IPR025857">
    <property type="entry name" value="MacB_PCD"/>
</dbReference>
<keyword evidence="4 7" id="KW-0812">Transmembrane</keyword>
<evidence type="ECO:0000256" key="7">
    <source>
        <dbReference type="SAM" id="Phobius"/>
    </source>
</evidence>
<evidence type="ECO:0000256" key="5">
    <source>
        <dbReference type="ARBA" id="ARBA00022989"/>
    </source>
</evidence>
<feature type="transmembrane region" description="Helical" evidence="7">
    <location>
        <begin position="375"/>
        <end position="394"/>
    </location>
</feature>
<evidence type="ECO:0000256" key="6">
    <source>
        <dbReference type="ARBA" id="ARBA00023136"/>
    </source>
</evidence>
<evidence type="ECO:0000256" key="4">
    <source>
        <dbReference type="ARBA" id="ARBA00022692"/>
    </source>
</evidence>
<dbReference type="OrthoDB" id="1522724at2"/>
<proteinExistence type="inferred from homology"/>
<dbReference type="InterPro" id="IPR003838">
    <property type="entry name" value="ABC3_permease_C"/>
</dbReference>
<evidence type="ECO:0000256" key="2">
    <source>
        <dbReference type="ARBA" id="ARBA00005236"/>
    </source>
</evidence>
<comment type="similarity">
    <text evidence="2">Belongs to the ABC-4 integral membrane protein family. LolC/E subfamily.</text>
</comment>
<keyword evidence="11" id="KW-1185">Reference proteome</keyword>
<keyword evidence="10" id="KW-0449">Lipoprotein</keyword>
<dbReference type="PANTHER" id="PTHR30489:SF0">
    <property type="entry name" value="LIPOPROTEIN-RELEASING SYSTEM TRANSMEMBRANE PROTEIN LOLE"/>
    <property type="match status" value="1"/>
</dbReference>
<dbReference type="KEGG" id="blq:L21SP5_02178"/>
<feature type="transmembrane region" description="Helical" evidence="7">
    <location>
        <begin position="21"/>
        <end position="46"/>
    </location>
</feature>
<keyword evidence="5 7" id="KW-1133">Transmembrane helix</keyword>
<accession>A0A0S2I0C5</accession>
<feature type="domain" description="ABC3 transporter permease C-terminal" evidence="8">
    <location>
        <begin position="276"/>
        <end position="399"/>
    </location>
</feature>
<sequence length="403" mass="45561">MRFPLFIATRYLVSRKKQNAINIISGISVTGVLVGTFALILVLSIFNGFDQVVRSLFSSFDPELKILPASGKRFEADGATLKMIEKTDGVAVYAKVIEENVLLKYNEKTHPARIKAVDNHYMNVTGLDTMINRMAPEQPKNGQFCIVGQGLSYFLGVNLNFARSIRIFAPNRESSLNVTARNAFRQNYIIPSAIFSIRQEIDEKYVIVPLEFASELFQTGNEISAIELKTHPHTDIDEVKADLQERLGPDFVVKNRYEQHEFFYKVMKSEKWAIFLILSFILVIASFNILGSLTMLIIDKKHDMFILQSMGADNKLIRKIFIAEGFMITFVGAITGLLLGFIIAWLQQTYSLIKISTQGTLIIDAYPVDIQAIDFVWVLVVVALIGFIASYIPVRLLTRRILK</sequence>
<dbReference type="Pfam" id="PF02687">
    <property type="entry name" value="FtsX"/>
    <property type="match status" value="1"/>
</dbReference>
<evidence type="ECO:0000259" key="8">
    <source>
        <dbReference type="Pfam" id="PF02687"/>
    </source>
</evidence>
<keyword evidence="3" id="KW-1003">Cell membrane</keyword>
<keyword evidence="6 7" id="KW-0472">Membrane</keyword>
<comment type="subcellular location">
    <subcellularLocation>
        <location evidence="1">Cell membrane</location>
        <topology evidence="1">Multi-pass membrane protein</topology>
    </subcellularLocation>
</comment>
<dbReference type="EMBL" id="CP013118">
    <property type="protein sequence ID" value="ALO15811.1"/>
    <property type="molecule type" value="Genomic_DNA"/>
</dbReference>
<gene>
    <name evidence="10" type="primary">lolE_3</name>
    <name evidence="10" type="ORF">L21SP5_02178</name>
</gene>
<feature type="domain" description="MacB-like periplasmic core" evidence="9">
    <location>
        <begin position="25"/>
        <end position="245"/>
    </location>
</feature>
<evidence type="ECO:0000313" key="10">
    <source>
        <dbReference type="EMBL" id="ALO15811.1"/>
    </source>
</evidence>